<dbReference type="EMBL" id="QTTN01000003">
    <property type="protein sequence ID" value="REE92806.1"/>
    <property type="molecule type" value="Genomic_DNA"/>
</dbReference>
<dbReference type="SUPFAM" id="SSF53163">
    <property type="entry name" value="HybD-like"/>
    <property type="match status" value="1"/>
</dbReference>
<dbReference type="InterPro" id="IPR009665">
    <property type="entry name" value="YyaC"/>
</dbReference>
<name>A0A3D9SD70_9BACL</name>
<dbReference type="AlphaFoldDB" id="A0A3D9SD70"/>
<dbReference type="RefSeq" id="WP_116187725.1">
    <property type="nucleotide sequence ID" value="NZ_QTTN01000003.1"/>
</dbReference>
<reference evidence="1 2" key="1">
    <citation type="submission" date="2018-08" db="EMBL/GenBank/DDBJ databases">
        <title>Genomic Encyclopedia of Type Strains, Phase III (KMG-III): the genomes of soil and plant-associated and newly described type strains.</title>
        <authorList>
            <person name="Whitman W."/>
        </authorList>
    </citation>
    <scope>NUCLEOTIDE SEQUENCE [LARGE SCALE GENOMIC DNA]</scope>
    <source>
        <strain evidence="1 2">CGMCC 1.10966</strain>
    </source>
</reference>
<sequence>MGNGAKLRKYRHSDPVSRERVTIEGVCGLLREAAAQFPNRENVAFVCIGTDCSTGDSFGPWVGTMLAEAGFPHVIGTLAHPCDSDRYEALTAAIPRERTIVAVDASLGKKDETPSYIIARGPLYPAQAVGKRLQPIGDYSIAGIVAPSSVKPYWAIQHASLYEVMGMARAVADRIIEAWQES</sequence>
<dbReference type="NCBIfam" id="TIGR02841">
    <property type="entry name" value="spore_YyaC"/>
    <property type="match status" value="1"/>
</dbReference>
<organism evidence="1 2">
    <name type="scientific">Paenibacillus taihuensis</name>
    <dbReference type="NCBI Taxonomy" id="1156355"/>
    <lineage>
        <taxon>Bacteria</taxon>
        <taxon>Bacillati</taxon>
        <taxon>Bacillota</taxon>
        <taxon>Bacilli</taxon>
        <taxon>Bacillales</taxon>
        <taxon>Paenibacillaceae</taxon>
        <taxon>Paenibacillus</taxon>
    </lineage>
</organism>
<dbReference type="Pfam" id="PF06866">
    <property type="entry name" value="DUF1256"/>
    <property type="match status" value="1"/>
</dbReference>
<evidence type="ECO:0000313" key="1">
    <source>
        <dbReference type="EMBL" id="REE92806.1"/>
    </source>
</evidence>
<keyword evidence="2" id="KW-1185">Reference proteome</keyword>
<comment type="caution">
    <text evidence="1">The sequence shown here is derived from an EMBL/GenBank/DDBJ whole genome shotgun (WGS) entry which is preliminary data.</text>
</comment>
<dbReference type="OrthoDB" id="9815953at2"/>
<accession>A0A3D9SD70</accession>
<dbReference type="InterPro" id="IPR023430">
    <property type="entry name" value="Pept_HybD-like_dom_sf"/>
</dbReference>
<protein>
    <submittedName>
        <fullName evidence="1">Putative sporulation protein YyaC</fullName>
    </submittedName>
</protein>
<gene>
    <name evidence="1" type="ORF">A8990_103104</name>
</gene>
<dbReference type="Proteomes" id="UP000256304">
    <property type="component" value="Unassembled WGS sequence"/>
</dbReference>
<evidence type="ECO:0000313" key="2">
    <source>
        <dbReference type="Proteomes" id="UP000256304"/>
    </source>
</evidence>
<proteinExistence type="predicted"/>